<evidence type="ECO:0000259" key="1">
    <source>
        <dbReference type="Pfam" id="PF04324"/>
    </source>
</evidence>
<feature type="domain" description="BFD-like [2Fe-2S]-binding" evidence="1">
    <location>
        <begin position="6"/>
        <end position="58"/>
    </location>
</feature>
<dbReference type="Pfam" id="PF04324">
    <property type="entry name" value="Fer2_BFD"/>
    <property type="match status" value="1"/>
</dbReference>
<dbReference type="InterPro" id="IPR041854">
    <property type="entry name" value="BFD-like_2Fe2S-bd_dom_sf"/>
</dbReference>
<gene>
    <name evidence="2" type="ORF">SAMN04488529_11031</name>
</gene>
<evidence type="ECO:0000313" key="3">
    <source>
        <dbReference type="Proteomes" id="UP000198597"/>
    </source>
</evidence>
<dbReference type="GeneID" id="65310644"/>
<dbReference type="Gene3D" id="1.10.10.1100">
    <property type="entry name" value="BFD-like [2Fe-2S]-binding domain"/>
    <property type="match status" value="1"/>
</dbReference>
<keyword evidence="3" id="KW-1185">Reference proteome</keyword>
<dbReference type="RefSeq" id="WP_089971235.1">
    <property type="nucleotide sequence ID" value="NZ_CP071376.1"/>
</dbReference>
<organism evidence="2 3">
    <name type="scientific">Clostridium gasigenes</name>
    <dbReference type="NCBI Taxonomy" id="94869"/>
    <lineage>
        <taxon>Bacteria</taxon>
        <taxon>Bacillati</taxon>
        <taxon>Bacillota</taxon>
        <taxon>Clostridia</taxon>
        <taxon>Eubacteriales</taxon>
        <taxon>Clostridiaceae</taxon>
        <taxon>Clostridium</taxon>
    </lineage>
</organism>
<dbReference type="OrthoDB" id="1933691at2"/>
<name>A0A1H0UC44_9CLOT</name>
<reference evidence="2 3" key="1">
    <citation type="submission" date="2016-10" db="EMBL/GenBank/DDBJ databases">
        <authorList>
            <person name="de Groot N.N."/>
        </authorList>
    </citation>
    <scope>NUCLEOTIDE SEQUENCE [LARGE SCALE GENOMIC DNA]</scope>
    <source>
        <strain evidence="2 3">DSM 12272</strain>
    </source>
</reference>
<accession>A0A1H0UC44</accession>
<sequence length="60" mass="6379">MSNDKVVCICKNITEGIIIESIKSGAKSLDQVKEKTGAATGGCKGARCGKRIIELIQENK</sequence>
<evidence type="ECO:0000313" key="2">
    <source>
        <dbReference type="EMBL" id="SDP63743.1"/>
    </source>
</evidence>
<dbReference type="STRING" id="94869.SAMN04488529_11031"/>
<dbReference type="Proteomes" id="UP000198597">
    <property type="component" value="Unassembled WGS sequence"/>
</dbReference>
<dbReference type="EMBL" id="FNJM01000010">
    <property type="protein sequence ID" value="SDP63743.1"/>
    <property type="molecule type" value="Genomic_DNA"/>
</dbReference>
<protein>
    <submittedName>
        <fullName evidence="2">Bacterioferritin-associated ferredoxin</fullName>
    </submittedName>
</protein>
<dbReference type="AlphaFoldDB" id="A0A1H0UC44"/>
<proteinExistence type="predicted"/>
<dbReference type="InterPro" id="IPR007419">
    <property type="entry name" value="BFD-like_2Fe2S-bd_dom"/>
</dbReference>